<protein>
    <submittedName>
        <fullName evidence="1">Carbonic anhydrase/acetyltransferase-like protein (Isoleucine patch superfamily)</fullName>
    </submittedName>
</protein>
<gene>
    <name evidence="1" type="ORF">BJY26_002287</name>
</gene>
<dbReference type="AlphaFoldDB" id="A0A7Z0D356"/>
<organism evidence="1 2">
    <name type="scientific">Spelaeicoccus albus</name>
    <dbReference type="NCBI Taxonomy" id="1280376"/>
    <lineage>
        <taxon>Bacteria</taxon>
        <taxon>Bacillati</taxon>
        <taxon>Actinomycetota</taxon>
        <taxon>Actinomycetes</taxon>
        <taxon>Micrococcales</taxon>
        <taxon>Brevibacteriaceae</taxon>
        <taxon>Spelaeicoccus</taxon>
    </lineage>
</organism>
<accession>A0A7Z0D356</accession>
<dbReference type="Gene3D" id="2.160.10.10">
    <property type="entry name" value="Hexapeptide repeat proteins"/>
    <property type="match status" value="1"/>
</dbReference>
<name>A0A7Z0D356_9MICO</name>
<dbReference type="GO" id="GO:0016740">
    <property type="term" value="F:transferase activity"/>
    <property type="evidence" value="ECO:0007669"/>
    <property type="project" value="UniProtKB-KW"/>
</dbReference>
<dbReference type="PANTHER" id="PTHR13061:SF29">
    <property type="entry name" value="GAMMA CARBONIC ANHYDRASE-LIKE 1, MITOCHONDRIAL-RELATED"/>
    <property type="match status" value="1"/>
</dbReference>
<dbReference type="InterPro" id="IPR047324">
    <property type="entry name" value="LbH_gamma_CA-like"/>
</dbReference>
<reference evidence="1 2" key="1">
    <citation type="submission" date="2020-07" db="EMBL/GenBank/DDBJ databases">
        <title>Sequencing the genomes of 1000 actinobacteria strains.</title>
        <authorList>
            <person name="Klenk H.-P."/>
        </authorList>
    </citation>
    <scope>NUCLEOTIDE SEQUENCE [LARGE SCALE GENOMIC DNA]</scope>
    <source>
        <strain evidence="1 2">DSM 26341</strain>
    </source>
</reference>
<evidence type="ECO:0000313" key="2">
    <source>
        <dbReference type="Proteomes" id="UP000539111"/>
    </source>
</evidence>
<proteinExistence type="predicted"/>
<sequence>MGDKYAVGDAVPQIDESAWIAPGAIVIGTVSIGPESSVYYGCVLRADWGEIAVGSGTNLQDGTIVHADPGFPTSIGDRVSVGHRALIHGAVVEDDVLVGMSSTVLNGAHIGTGSLIAAGAVVLEGTEIPPHSLVAGVPAKVRRTMTESDRRHVLDNADHYLQITELHKTQVRPVDG</sequence>
<dbReference type="InterPro" id="IPR001451">
    <property type="entry name" value="Hexapep"/>
</dbReference>
<dbReference type="InterPro" id="IPR011004">
    <property type="entry name" value="Trimer_LpxA-like_sf"/>
</dbReference>
<dbReference type="EMBL" id="JACBZP010000001">
    <property type="protein sequence ID" value="NYI67981.1"/>
    <property type="molecule type" value="Genomic_DNA"/>
</dbReference>
<dbReference type="InterPro" id="IPR050484">
    <property type="entry name" value="Transf_Hexapept/Carb_Anhydrase"/>
</dbReference>
<dbReference type="Proteomes" id="UP000539111">
    <property type="component" value="Unassembled WGS sequence"/>
</dbReference>
<keyword evidence="2" id="KW-1185">Reference proteome</keyword>
<evidence type="ECO:0000313" key="1">
    <source>
        <dbReference type="EMBL" id="NYI67981.1"/>
    </source>
</evidence>
<dbReference type="PANTHER" id="PTHR13061">
    <property type="entry name" value="DYNACTIN SUBUNIT P25"/>
    <property type="match status" value="1"/>
</dbReference>
<keyword evidence="1" id="KW-0808">Transferase</keyword>
<dbReference type="SUPFAM" id="SSF51161">
    <property type="entry name" value="Trimeric LpxA-like enzymes"/>
    <property type="match status" value="1"/>
</dbReference>
<dbReference type="Pfam" id="PF00132">
    <property type="entry name" value="Hexapep"/>
    <property type="match status" value="1"/>
</dbReference>
<comment type="caution">
    <text evidence="1">The sequence shown here is derived from an EMBL/GenBank/DDBJ whole genome shotgun (WGS) entry which is preliminary data.</text>
</comment>
<dbReference type="CDD" id="cd04645">
    <property type="entry name" value="LbH_gamma_CA_like"/>
    <property type="match status" value="1"/>
</dbReference>
<dbReference type="RefSeq" id="WP_179428363.1">
    <property type="nucleotide sequence ID" value="NZ_JACBZP010000001.1"/>
</dbReference>